<dbReference type="AlphaFoldDB" id="A0AAN5CM10"/>
<dbReference type="InterPro" id="IPR013088">
    <property type="entry name" value="Znf_NHR/GATA"/>
</dbReference>
<evidence type="ECO:0000256" key="2">
    <source>
        <dbReference type="ARBA" id="ARBA00022771"/>
    </source>
</evidence>
<feature type="region of interest" description="Disordered" evidence="9">
    <location>
        <begin position="100"/>
        <end position="139"/>
    </location>
</feature>
<dbReference type="PROSITE" id="PS51030">
    <property type="entry name" value="NUCLEAR_REC_DBD_2"/>
    <property type="match status" value="1"/>
</dbReference>
<dbReference type="InterPro" id="IPR001628">
    <property type="entry name" value="Znf_hrmn_rcpt"/>
</dbReference>
<proteinExistence type="predicted"/>
<dbReference type="Gene3D" id="1.10.565.10">
    <property type="entry name" value="Retinoid X Receptor"/>
    <property type="match status" value="1"/>
</dbReference>
<evidence type="ECO:0000256" key="4">
    <source>
        <dbReference type="ARBA" id="ARBA00023015"/>
    </source>
</evidence>
<keyword evidence="1" id="KW-0479">Metal-binding</keyword>
<dbReference type="SMART" id="SM00430">
    <property type="entry name" value="HOLI"/>
    <property type="match status" value="1"/>
</dbReference>
<dbReference type="GO" id="GO:0003700">
    <property type="term" value="F:DNA-binding transcription factor activity"/>
    <property type="evidence" value="ECO:0007669"/>
    <property type="project" value="InterPro"/>
</dbReference>
<evidence type="ECO:0000256" key="9">
    <source>
        <dbReference type="SAM" id="MobiDB-lite"/>
    </source>
</evidence>
<dbReference type="PANTHER" id="PTHR46011">
    <property type="entry name" value="NUCLEAR HORMONE RECEPTOR FAMILY MEMBER NHR-86-RELATED"/>
    <property type="match status" value="1"/>
</dbReference>
<evidence type="ECO:0000256" key="8">
    <source>
        <dbReference type="ARBA" id="ARBA00023242"/>
    </source>
</evidence>
<organism evidence="12 13">
    <name type="scientific">Pristionchus mayeri</name>
    <dbReference type="NCBI Taxonomy" id="1317129"/>
    <lineage>
        <taxon>Eukaryota</taxon>
        <taxon>Metazoa</taxon>
        <taxon>Ecdysozoa</taxon>
        <taxon>Nematoda</taxon>
        <taxon>Chromadorea</taxon>
        <taxon>Rhabditida</taxon>
        <taxon>Rhabditina</taxon>
        <taxon>Diplogasteromorpha</taxon>
        <taxon>Diplogasteroidea</taxon>
        <taxon>Neodiplogasteridae</taxon>
        <taxon>Pristionchus</taxon>
    </lineage>
</organism>
<sequence>MCSISNGVSAGPSKYSAVSAMPQKGVSKKKDRTCLICCGPTRVAFLGIDVCRACSVFYKRNEQRNEFTCRASTRDCPIGEELNCKRCRFDHIERLLKQSSASSHAVSSPSDQSPDASQSPQRLLQSSSPSTSSNGSHRNELPILDRLKTHYRSMSWMRLNSELQCLPNPPHPCEISLESGPYFPATFASLTTSNRTLMTALLDFGCCVFPELSYLQNKEKWDIVVNNFYRFRLFEGIYRACLFFPDDLNRTFGGYSTWVSATCLPSFCSDAPTGDREGLENYFDRNSTRMQEIPQARSLVHRVNPSHEEFLFIVALMFWTFGDMPVRDEITHLGERYRDAILKELHAFYREERRMEDYAARLGELMILLPVFDRSHEIKEHFEMLRLLDIIPEDCFTYQLQKAE</sequence>
<name>A0AAN5CM10_9BILA</name>
<keyword evidence="3" id="KW-0862">Zinc</keyword>
<keyword evidence="13" id="KW-1185">Reference proteome</keyword>
<evidence type="ECO:0000313" key="12">
    <source>
        <dbReference type="EMBL" id="GMR46926.1"/>
    </source>
</evidence>
<dbReference type="Pfam" id="PF00104">
    <property type="entry name" value="Hormone_recep"/>
    <property type="match status" value="1"/>
</dbReference>
<dbReference type="SUPFAM" id="SSF57716">
    <property type="entry name" value="Glucocorticoid receptor-like (DNA-binding domain)"/>
    <property type="match status" value="1"/>
</dbReference>
<dbReference type="GO" id="GO:0008270">
    <property type="term" value="F:zinc ion binding"/>
    <property type="evidence" value="ECO:0007669"/>
    <property type="project" value="UniProtKB-KW"/>
</dbReference>
<dbReference type="SMART" id="SM00399">
    <property type="entry name" value="ZnF_C4"/>
    <property type="match status" value="1"/>
</dbReference>
<dbReference type="Gene3D" id="3.30.50.10">
    <property type="entry name" value="Erythroid Transcription Factor GATA-1, subunit A"/>
    <property type="match status" value="1"/>
</dbReference>
<evidence type="ECO:0000256" key="3">
    <source>
        <dbReference type="ARBA" id="ARBA00022833"/>
    </source>
</evidence>
<accession>A0AAN5CM10</accession>
<keyword evidence="7" id="KW-0675">Receptor</keyword>
<dbReference type="GO" id="GO:0005634">
    <property type="term" value="C:nucleus"/>
    <property type="evidence" value="ECO:0007669"/>
    <property type="project" value="TreeGrafter"/>
</dbReference>
<keyword evidence="2" id="KW-0863">Zinc-finger</keyword>
<keyword evidence="6" id="KW-0804">Transcription</keyword>
<dbReference type="PROSITE" id="PS51843">
    <property type="entry name" value="NR_LBD"/>
    <property type="match status" value="1"/>
</dbReference>
<evidence type="ECO:0000313" key="13">
    <source>
        <dbReference type="Proteomes" id="UP001328107"/>
    </source>
</evidence>
<comment type="caution">
    <text evidence="12">The sequence shown here is derived from an EMBL/GenBank/DDBJ whole genome shotgun (WGS) entry which is preliminary data.</text>
</comment>
<dbReference type="InterPro" id="IPR035500">
    <property type="entry name" value="NHR-like_dom_sf"/>
</dbReference>
<gene>
    <name evidence="12" type="ORF">PMAYCL1PPCAC_17121</name>
</gene>
<evidence type="ECO:0008006" key="14">
    <source>
        <dbReference type="Google" id="ProtNLM"/>
    </source>
</evidence>
<dbReference type="PANTHER" id="PTHR46011:SF6">
    <property type="entry name" value="HIGH ZINC ACTIVATED NUCLEAR RECEPTOR PROTEIN"/>
    <property type="match status" value="1"/>
</dbReference>
<dbReference type="SUPFAM" id="SSF48508">
    <property type="entry name" value="Nuclear receptor ligand-binding domain"/>
    <property type="match status" value="1"/>
</dbReference>
<keyword evidence="5" id="KW-0238">DNA-binding</keyword>
<dbReference type="InterPro" id="IPR000536">
    <property type="entry name" value="Nucl_hrmn_rcpt_lig-bd"/>
</dbReference>
<keyword evidence="4" id="KW-0805">Transcription regulation</keyword>
<dbReference type="EMBL" id="BTRK01000004">
    <property type="protein sequence ID" value="GMR46926.1"/>
    <property type="molecule type" value="Genomic_DNA"/>
</dbReference>
<feature type="domain" description="NR LBD" evidence="11">
    <location>
        <begin position="125"/>
        <end position="404"/>
    </location>
</feature>
<evidence type="ECO:0000256" key="6">
    <source>
        <dbReference type="ARBA" id="ARBA00023163"/>
    </source>
</evidence>
<evidence type="ECO:0000256" key="1">
    <source>
        <dbReference type="ARBA" id="ARBA00022723"/>
    </source>
</evidence>
<evidence type="ECO:0000256" key="7">
    <source>
        <dbReference type="ARBA" id="ARBA00023170"/>
    </source>
</evidence>
<evidence type="ECO:0000256" key="5">
    <source>
        <dbReference type="ARBA" id="ARBA00023125"/>
    </source>
</evidence>
<protein>
    <recommendedName>
        <fullName evidence="14">Nuclear receptor</fullName>
    </recommendedName>
</protein>
<feature type="compositionally biased region" description="Low complexity" evidence="9">
    <location>
        <begin position="100"/>
        <end position="133"/>
    </location>
</feature>
<dbReference type="Proteomes" id="UP001328107">
    <property type="component" value="Unassembled WGS sequence"/>
</dbReference>
<evidence type="ECO:0000259" key="11">
    <source>
        <dbReference type="PROSITE" id="PS51843"/>
    </source>
</evidence>
<dbReference type="GO" id="GO:0043565">
    <property type="term" value="F:sequence-specific DNA binding"/>
    <property type="evidence" value="ECO:0007669"/>
    <property type="project" value="InterPro"/>
</dbReference>
<keyword evidence="8" id="KW-0539">Nucleus</keyword>
<reference evidence="13" key="1">
    <citation type="submission" date="2022-10" db="EMBL/GenBank/DDBJ databases">
        <title>Genome assembly of Pristionchus species.</title>
        <authorList>
            <person name="Yoshida K."/>
            <person name="Sommer R.J."/>
        </authorList>
    </citation>
    <scope>NUCLEOTIDE SEQUENCE [LARGE SCALE GENOMIC DNA]</scope>
    <source>
        <strain evidence="13">RS5460</strain>
    </source>
</reference>
<feature type="domain" description="Nuclear receptor" evidence="10">
    <location>
        <begin position="31"/>
        <end position="108"/>
    </location>
</feature>
<evidence type="ECO:0000259" key="10">
    <source>
        <dbReference type="PROSITE" id="PS51030"/>
    </source>
</evidence>